<proteinExistence type="inferred from homology"/>
<evidence type="ECO:0000313" key="4">
    <source>
        <dbReference type="Proteomes" id="UP000831607"/>
    </source>
</evidence>
<accession>A0ABY4AH07</accession>
<dbReference type="InterPro" id="IPR050259">
    <property type="entry name" value="SDR"/>
</dbReference>
<dbReference type="PANTHER" id="PTHR42879:SF2">
    <property type="entry name" value="3-OXOACYL-[ACYL-CARRIER-PROTEIN] REDUCTASE FABG"/>
    <property type="match status" value="1"/>
</dbReference>
<sequence length="241" mass="25606">MEKSLALVTGGSRGIGRAIVERLLADGFMVLNFSRTPPEQMMAGETFESVDLMSPDATRQAIEHWRGKREIVHLVNNAGMIEVAALEDVTPEQVDKMVNLNLLAPMLLTQALIPAMKASRYGRVINIGSRAALGKVGRTVYSATKAGIVGMTRTWALELAQFGVTVNAIAPGAIATELFLAANPPDSEQTKRLKAAVPMGRVGEPKEIAHLVSTLMHPLGGYTTGQVIYVCGGLSVGLAGN</sequence>
<gene>
    <name evidence="3" type="ORF">DHf2319_08820</name>
</gene>
<dbReference type="EMBL" id="CP063982">
    <property type="protein sequence ID" value="UOD49573.1"/>
    <property type="molecule type" value="Genomic_DNA"/>
</dbReference>
<name>A0ABY4AH07_9BURK</name>
<evidence type="ECO:0000256" key="2">
    <source>
        <dbReference type="RuleBase" id="RU000363"/>
    </source>
</evidence>
<evidence type="ECO:0000313" key="3">
    <source>
        <dbReference type="EMBL" id="UOD49573.1"/>
    </source>
</evidence>
<dbReference type="Pfam" id="PF00106">
    <property type="entry name" value="adh_short"/>
    <property type="match status" value="1"/>
</dbReference>
<dbReference type="PANTHER" id="PTHR42879">
    <property type="entry name" value="3-OXOACYL-(ACYL-CARRIER-PROTEIN) REDUCTASE"/>
    <property type="match status" value="1"/>
</dbReference>
<keyword evidence="4" id="KW-1185">Reference proteome</keyword>
<protein>
    <submittedName>
        <fullName evidence="3">SDR family oxidoreductase</fullName>
    </submittedName>
</protein>
<dbReference type="Proteomes" id="UP000831607">
    <property type="component" value="Chromosome"/>
</dbReference>
<organism evidence="3 4">
    <name type="scientific">Orrella daihaiensis</name>
    <dbReference type="NCBI Taxonomy" id="2782176"/>
    <lineage>
        <taxon>Bacteria</taxon>
        <taxon>Pseudomonadati</taxon>
        <taxon>Pseudomonadota</taxon>
        <taxon>Betaproteobacteria</taxon>
        <taxon>Burkholderiales</taxon>
        <taxon>Alcaligenaceae</taxon>
        <taxon>Orrella</taxon>
    </lineage>
</organism>
<evidence type="ECO:0000256" key="1">
    <source>
        <dbReference type="ARBA" id="ARBA00006484"/>
    </source>
</evidence>
<reference evidence="3 4" key="1">
    <citation type="submission" date="2020-11" db="EMBL/GenBank/DDBJ databases">
        <title>Algicoccus daihaiensis sp.nov., isolated from Daihai Lake in Inner Mongolia.</title>
        <authorList>
            <person name="Kai J."/>
        </authorList>
    </citation>
    <scope>NUCLEOTIDE SEQUENCE [LARGE SCALE GENOMIC DNA]</scope>
    <source>
        <strain evidence="4">f23</strain>
    </source>
</reference>
<dbReference type="SUPFAM" id="SSF51735">
    <property type="entry name" value="NAD(P)-binding Rossmann-fold domains"/>
    <property type="match status" value="1"/>
</dbReference>
<dbReference type="InterPro" id="IPR002347">
    <property type="entry name" value="SDR_fam"/>
</dbReference>
<dbReference type="RefSeq" id="WP_243477801.1">
    <property type="nucleotide sequence ID" value="NZ_CP063982.1"/>
</dbReference>
<dbReference type="PRINTS" id="PR00081">
    <property type="entry name" value="GDHRDH"/>
</dbReference>
<comment type="similarity">
    <text evidence="1 2">Belongs to the short-chain dehydrogenases/reductases (SDR) family.</text>
</comment>
<dbReference type="Gene3D" id="3.40.50.720">
    <property type="entry name" value="NAD(P)-binding Rossmann-like Domain"/>
    <property type="match status" value="1"/>
</dbReference>
<dbReference type="InterPro" id="IPR036291">
    <property type="entry name" value="NAD(P)-bd_dom_sf"/>
</dbReference>
<dbReference type="PRINTS" id="PR00080">
    <property type="entry name" value="SDRFAMILY"/>
</dbReference>